<keyword evidence="1" id="KW-0812">Transmembrane</keyword>
<evidence type="ECO:0000313" key="2">
    <source>
        <dbReference type="EMBL" id="SFR46979.1"/>
    </source>
</evidence>
<keyword evidence="3" id="KW-1185">Reference proteome</keyword>
<name>A0A1I6GY16_9FLAO</name>
<dbReference type="AlphaFoldDB" id="A0A1I6GY16"/>
<accession>A0A1I6GY16</accession>
<evidence type="ECO:0000313" key="3">
    <source>
        <dbReference type="Proteomes" id="UP000199534"/>
    </source>
</evidence>
<organism evidence="2 3">
    <name type="scientific">Robiginitalea myxolifaciens</name>
    <dbReference type="NCBI Taxonomy" id="400055"/>
    <lineage>
        <taxon>Bacteria</taxon>
        <taxon>Pseudomonadati</taxon>
        <taxon>Bacteroidota</taxon>
        <taxon>Flavobacteriia</taxon>
        <taxon>Flavobacteriales</taxon>
        <taxon>Flavobacteriaceae</taxon>
        <taxon>Robiginitalea</taxon>
    </lineage>
</organism>
<feature type="transmembrane region" description="Helical" evidence="1">
    <location>
        <begin position="29"/>
        <end position="50"/>
    </location>
</feature>
<keyword evidence="1" id="KW-1133">Transmembrane helix</keyword>
<dbReference type="EMBL" id="FOYQ01000002">
    <property type="protein sequence ID" value="SFR46979.1"/>
    <property type="molecule type" value="Genomic_DNA"/>
</dbReference>
<gene>
    <name evidence="2" type="ORF">SAMN04490243_1870</name>
</gene>
<reference evidence="2 3" key="1">
    <citation type="submission" date="2016-10" db="EMBL/GenBank/DDBJ databases">
        <authorList>
            <person name="de Groot N.N."/>
        </authorList>
    </citation>
    <scope>NUCLEOTIDE SEQUENCE [LARGE SCALE GENOMIC DNA]</scope>
    <source>
        <strain evidence="2 3">DSM 21019</strain>
    </source>
</reference>
<proteinExistence type="predicted"/>
<dbReference type="Proteomes" id="UP000199534">
    <property type="component" value="Unassembled WGS sequence"/>
</dbReference>
<evidence type="ECO:0000256" key="1">
    <source>
        <dbReference type="SAM" id="Phobius"/>
    </source>
</evidence>
<protein>
    <submittedName>
        <fullName evidence="2">Uncharacterized protein</fullName>
    </submittedName>
</protein>
<sequence length="61" mass="6744">MLKVIVMDVLNQILQESAIGNFSRIAKSLIVSLFITIVMSLVAMLIALIINGNQLQFSFGY</sequence>
<keyword evidence="1" id="KW-0472">Membrane</keyword>